<dbReference type="InterPro" id="IPR011856">
    <property type="entry name" value="tRNA_endonuc-like_dom_sf"/>
</dbReference>
<dbReference type="AlphaFoldDB" id="A0A398DRL2"/>
<dbReference type="Proteomes" id="UP000266042">
    <property type="component" value="Unassembled WGS sequence"/>
</dbReference>
<protein>
    <recommendedName>
        <fullName evidence="5">DUF91 domain-containing protein</fullName>
    </recommendedName>
</protein>
<dbReference type="GO" id="GO:0003676">
    <property type="term" value="F:nucleic acid binding"/>
    <property type="evidence" value="ECO:0007669"/>
    <property type="project" value="InterPro"/>
</dbReference>
<comment type="caution">
    <text evidence="2">The sequence shown here is derived from an EMBL/GenBank/DDBJ whole genome shotgun (WGS) entry which is preliminary data.</text>
</comment>
<evidence type="ECO:0000313" key="4">
    <source>
        <dbReference type="Proteomes" id="UP000266042"/>
    </source>
</evidence>
<dbReference type="EMBL" id="QXIW01000007">
    <property type="protein sequence ID" value="RIE14747.1"/>
    <property type="molecule type" value="Genomic_DNA"/>
</dbReference>
<evidence type="ECO:0000313" key="3">
    <source>
        <dbReference type="Proteomes" id="UP000265724"/>
    </source>
</evidence>
<organism evidence="2 4">
    <name type="scientific">Candidatus Cryosericum hinesii</name>
    <dbReference type="NCBI Taxonomy" id="2290915"/>
    <lineage>
        <taxon>Bacteria</taxon>
        <taxon>Pseudomonadati</taxon>
        <taxon>Caldisericota/Cryosericota group</taxon>
        <taxon>Candidatus Cryosericota</taxon>
        <taxon>Candidatus Cryosericia</taxon>
        <taxon>Candidatus Cryosericales</taxon>
        <taxon>Candidatus Cryosericaceae</taxon>
        <taxon>Candidatus Cryosericum</taxon>
    </lineage>
</organism>
<proteinExistence type="predicted"/>
<evidence type="ECO:0000313" key="2">
    <source>
        <dbReference type="EMBL" id="RIE14747.1"/>
    </source>
</evidence>
<gene>
    <name evidence="1" type="ORF">SMC2_02840</name>
    <name evidence="2" type="ORF">SMC3_01350</name>
</gene>
<accession>A0A398DRL2</accession>
<dbReference type="Gene3D" id="3.40.1350.10">
    <property type="match status" value="1"/>
</dbReference>
<name>A0A398DRL2_9BACT</name>
<reference evidence="3 4" key="1">
    <citation type="submission" date="2018-09" db="EMBL/GenBank/DDBJ databases">
        <title>Discovery and Ecogenomic Context for Candidatus Cryosericales, a Global Caldiserica Order Active in Thawing Permafrost.</title>
        <authorList>
            <person name="Martinez M.A."/>
            <person name="Woodcroft B.J."/>
            <person name="Ignacio Espinoza J.C."/>
            <person name="Zayed A."/>
            <person name="Singleton C.M."/>
            <person name="Boyd J."/>
            <person name="Li Y.-F."/>
            <person name="Purvine S."/>
            <person name="Maughan H."/>
            <person name="Hodgkins S.B."/>
            <person name="Anderson D."/>
            <person name="Sederholm M."/>
            <person name="Temperton B."/>
            <person name="Saleska S.R."/>
            <person name="Tyson G.W."/>
            <person name="Rich V.I."/>
        </authorList>
    </citation>
    <scope>NUCLEOTIDE SEQUENCE [LARGE SCALE GENOMIC DNA]</scope>
    <source>
        <strain evidence="1 3">SMC2</strain>
        <strain evidence="2 4">SMC3</strain>
    </source>
</reference>
<sequence>MKHHIFLLHEGEKLTSMEERAYDSEDRLQALLANYPELLGGDQMDETYPRRWLLVEREISIPGDESGAGRWHLDHLFIDQDGVPTLVEVKRATDTRIRREVVGQMLDYAANGVRYWPIEHIMEQFEHTCVARKRDSTEELGAFLAGSQEPEKFWGTVKENLRNGNVRMLFVADQIPEELKRIVEFLNEQMDPAEVLAVEIKQFAEGSTQALVPKVIGQTSEATARKQVLSGRRWDEPSFFEVLKAGHTGEVGTAKRLLTWFQEYPTVEVRWGRGSTAGSFIPMLFTAGQKNQLCAVWTNGTVELYLQWMVQKPPFSDPEAYEQLRQHAEKLLNKKVTDDMMQKRPNIRLTEVASEASFARLTDFFGWLIGRINQTEEKQ</sequence>
<evidence type="ECO:0000313" key="1">
    <source>
        <dbReference type="EMBL" id="RIE14297.1"/>
    </source>
</evidence>
<evidence type="ECO:0008006" key="5">
    <source>
        <dbReference type="Google" id="ProtNLM"/>
    </source>
</evidence>
<keyword evidence="3" id="KW-1185">Reference proteome</keyword>
<dbReference type="Proteomes" id="UP000265724">
    <property type="component" value="Unassembled WGS sequence"/>
</dbReference>
<dbReference type="RefSeq" id="WP_119089734.1">
    <property type="nucleotide sequence ID" value="NZ_QXIW01000007.1"/>
</dbReference>
<dbReference type="EMBL" id="QXIX01000030">
    <property type="protein sequence ID" value="RIE14297.1"/>
    <property type="molecule type" value="Genomic_DNA"/>
</dbReference>